<dbReference type="Proteomes" id="UP001319121">
    <property type="component" value="Chromosome"/>
</dbReference>
<sequence length="60" mass="6716">MLCTGKIQCPYPLGDYLAQQLIVLFANQHAYPAGNQVSGSLEESFFHRWFSVRWVGVPSG</sequence>
<accession>A0AAN1SY27</accession>
<reference evidence="1 2" key="1">
    <citation type="submission" date="2019-03" db="EMBL/GenBank/DDBJ databases">
        <title>Complete genome sequence of Ferrigenium kumadai strain An22, a microaerophilic iron-oxidizing bacterium isolated from a paddy field soil.</title>
        <authorList>
            <person name="Watanabe T."/>
            <person name="Asakawa S."/>
        </authorList>
    </citation>
    <scope>NUCLEOTIDE SEQUENCE [LARGE SCALE GENOMIC DNA]</scope>
    <source>
        <strain evidence="1 2">An22</strain>
    </source>
</reference>
<evidence type="ECO:0000313" key="1">
    <source>
        <dbReference type="EMBL" id="BBI99100.1"/>
    </source>
</evidence>
<dbReference type="AlphaFoldDB" id="A0AAN1SY27"/>
<dbReference type="EMBL" id="AP019536">
    <property type="protein sequence ID" value="BBI99100.1"/>
    <property type="molecule type" value="Genomic_DNA"/>
</dbReference>
<dbReference type="KEGG" id="fku:FGKAn22_07930"/>
<evidence type="ECO:0000313" key="2">
    <source>
        <dbReference type="Proteomes" id="UP001319121"/>
    </source>
</evidence>
<gene>
    <name evidence="1" type="ORF">FGKAn22_07930</name>
</gene>
<keyword evidence="2" id="KW-1185">Reference proteome</keyword>
<protein>
    <submittedName>
        <fullName evidence="1">Uncharacterized protein</fullName>
    </submittedName>
</protein>
<name>A0AAN1SY27_9PROT</name>
<organism evidence="1 2">
    <name type="scientific">Ferrigenium kumadai</name>
    <dbReference type="NCBI Taxonomy" id="1682490"/>
    <lineage>
        <taxon>Bacteria</taxon>
        <taxon>Pseudomonadati</taxon>
        <taxon>Pseudomonadota</taxon>
        <taxon>Betaproteobacteria</taxon>
        <taxon>Nitrosomonadales</taxon>
        <taxon>Gallionellaceae</taxon>
        <taxon>Ferrigenium</taxon>
    </lineage>
</organism>
<proteinExistence type="predicted"/>